<keyword evidence="5 7" id="KW-0472">Membrane</keyword>
<gene>
    <name evidence="9" type="ORF">CHGG_10287</name>
</gene>
<dbReference type="InterPro" id="IPR058055">
    <property type="entry name" value="PA-PLA1"/>
</dbReference>
<proteinExistence type="inferred from homology"/>
<comment type="subcellular location">
    <subcellularLocation>
        <location evidence="1">Membrane</location>
        <topology evidence="1">Multi-pass membrane protein</topology>
    </subcellularLocation>
</comment>
<sequence>MADGDTLVFNIAAFIAGLFLLQYGADKFIDHTAIVAERLNVSPTLIGLLTCGAEWEELVVVAVALGQKNSNLALGNIIGSSIANILSSFSLGLLFMNQVEFDRSSKIYTTILLGATSLFIILLASIKAIPQWFTGSLLIVLFIVYIGSVAYLIYRGALTAPENDSDSDSDDNNDSDTEAEDGDSDSDKGSRDDNSQRSRTSSHHNHPHLATPQHSPAEDDDPEQGHQLTLLRPSRTNPKLKHHPTHHHRARKSLRYHLLHLTLSLGALLLSSYVVAHSASTLGRALSLSSTAVGATILSLATTLPEKVVAVLGGMRKQPGILVANTVGSNIFLVTLCAGVLFLAGEGEALAGGFTGFEVVVVWGAAVVVLGVVVLGGRRWMGWVMLGGLTSNQTIRLPSSTDSHPKVDPASSSPCLGPIPDTLHFSYLHQRNIPLNLRTKYTPYVVTLVDKSTGGVKLPMLDRWCRPLNQLQDELQICLDGIPPLHAQFFYASPIPIDDPLSAATIAGSAADARRPAAKKQLPLRPFAAADNAALERAWLGLASDRDRRNHAHARRDRSPSPSSALERENAEKLAGIVAALAGKHREKHEREGQVVGPLAGAGAVDGDVGTAPGGGGVPVCCAELAIDASAELRREFCAVTRRRQQILDHDRVLEGVMAQLARLRMEAEGAKPAHEVGWALGTSPALHVGSLGARSPTPPVDGAPLASSLPVAGYIPARPPVLDDGISGKPFVRVESAPRSNRSSGVGTPDDKAAARNVLRGRARGDSRASARGRPTAAERLEDSVEVPVGISRLHMVSLPVLQMKPIYWSPVNDIATVLRATWFYRDTMVPVEPSVANQLEAGYRELRPWTETWGDELRSALDVGPLGEEKVSHRLWPEVTDKRQKSKDGLPPEPPISTDPFCAARCFRGEAATEGSLEPVHSEEDTALPPPESRMYSRSYVIYKDGSAAFLLKPSQKPSAYYNRRPISKIMKGTAVGLPVVRGFDRAVWERVNDKGAASRSKNTTPATPAAELRQTAEQGGCPGCQVDKNRGQVTDLVLIAHGIGQKLSERVESFHFTHAVNAFRRDINIELETPTVKSVLRPEQNGIMVLPVNWRHLLSFDDNNPASEEDRTAYSPEGFTLKDIEPPTIPAVRSMISDVMFDIPYYMSHLKPKMIAALVGEANRVYRLWCSNNPGFSEKGRVHLIAHSLGSAMAIEVLSKQPTRVPRPLDLSTPGPDTRFFEFDTTNLFLLGSPAGFFLLLDRGGLVPRRGRLKPGADVADTVAKDVVADVGVFGCIAVDNIYNILAKEDPIAYLLNGAIDPVYAAGLKVAYVPSVSTSFFKSVGGALELEVHDFSREEVAERKAFLLNDNGQIDYYLRSGGGPLEMQYLNMLSAHTSYWTNQDLIRLLCVEIGRVPGRDHALAAMRAVKVKGRFGGQV</sequence>
<dbReference type="OrthoDB" id="69269at2759"/>
<dbReference type="GO" id="GO:0055085">
    <property type="term" value="P:transmembrane transport"/>
    <property type="evidence" value="ECO:0007669"/>
    <property type="project" value="InterPro"/>
</dbReference>
<dbReference type="InterPro" id="IPR044880">
    <property type="entry name" value="NCX_ion-bd_dom_sf"/>
</dbReference>
<keyword evidence="4 7" id="KW-1133">Transmembrane helix</keyword>
<dbReference type="SUPFAM" id="SSF53474">
    <property type="entry name" value="alpha/beta-Hydrolases"/>
    <property type="match status" value="1"/>
</dbReference>
<feature type="region of interest" description="Disordered" evidence="6">
    <location>
        <begin position="161"/>
        <end position="225"/>
    </location>
</feature>
<dbReference type="EMBL" id="CH408035">
    <property type="protein sequence ID" value="EAQ83883.1"/>
    <property type="molecule type" value="Genomic_DNA"/>
</dbReference>
<feature type="domain" description="DDHD" evidence="8">
    <location>
        <begin position="1224"/>
        <end position="1398"/>
    </location>
</feature>
<keyword evidence="10" id="KW-1185">Reference proteome</keyword>
<feature type="transmembrane region" description="Helical" evidence="7">
    <location>
        <begin position="6"/>
        <end position="25"/>
    </location>
</feature>
<dbReference type="InterPro" id="IPR004837">
    <property type="entry name" value="NaCa_Exmemb"/>
</dbReference>
<dbReference type="RefSeq" id="XP_001228214.1">
    <property type="nucleotide sequence ID" value="XM_001228213.1"/>
</dbReference>
<dbReference type="GO" id="GO:0005737">
    <property type="term" value="C:cytoplasm"/>
    <property type="evidence" value="ECO:0007669"/>
    <property type="project" value="TreeGrafter"/>
</dbReference>
<keyword evidence="3 7" id="KW-0812">Transmembrane</keyword>
<feature type="compositionally biased region" description="Acidic residues" evidence="6">
    <location>
        <begin position="163"/>
        <end position="184"/>
    </location>
</feature>
<evidence type="ECO:0000256" key="2">
    <source>
        <dbReference type="ARBA" id="ARBA00008170"/>
    </source>
</evidence>
<accession>Q2GP17</accession>
<feature type="compositionally biased region" description="Basic and acidic residues" evidence="6">
    <location>
        <begin position="185"/>
        <end position="196"/>
    </location>
</feature>
<name>Q2GP17_CHAGB</name>
<evidence type="ECO:0000256" key="6">
    <source>
        <dbReference type="SAM" id="MobiDB-lite"/>
    </source>
</evidence>
<dbReference type="PROSITE" id="PS51043">
    <property type="entry name" value="DDHD"/>
    <property type="match status" value="1"/>
</dbReference>
<protein>
    <recommendedName>
        <fullName evidence="8">DDHD domain-containing protein</fullName>
    </recommendedName>
</protein>
<dbReference type="Pfam" id="PF01699">
    <property type="entry name" value="Na_Ca_ex"/>
    <property type="match status" value="2"/>
</dbReference>
<dbReference type="PANTHER" id="PTHR23509:SF6">
    <property type="entry name" value="PHOSPHOLIPASE C1020.13C-RELATED"/>
    <property type="match status" value="1"/>
</dbReference>
<comment type="similarity">
    <text evidence="2">Belongs to the Ca(2+):cation antiporter (CaCA) (TC 2.A.19) family.</text>
</comment>
<feature type="transmembrane region" description="Helical" evidence="7">
    <location>
        <begin position="72"/>
        <end position="95"/>
    </location>
</feature>
<feature type="region of interest" description="Disordered" evidence="6">
    <location>
        <begin position="547"/>
        <end position="569"/>
    </location>
</feature>
<feature type="region of interest" description="Disordered" evidence="6">
    <location>
        <begin position="734"/>
        <end position="782"/>
    </location>
</feature>
<feature type="transmembrane region" description="Helical" evidence="7">
    <location>
        <begin position="107"/>
        <end position="126"/>
    </location>
</feature>
<evidence type="ECO:0000256" key="7">
    <source>
        <dbReference type="SAM" id="Phobius"/>
    </source>
</evidence>
<evidence type="ECO:0000313" key="10">
    <source>
        <dbReference type="Proteomes" id="UP000001056"/>
    </source>
</evidence>
<dbReference type="GO" id="GO:0004620">
    <property type="term" value="F:phospholipase activity"/>
    <property type="evidence" value="ECO:0007669"/>
    <property type="project" value="TreeGrafter"/>
</dbReference>
<dbReference type="eggNOG" id="KOG2308">
    <property type="taxonomic scope" value="Eukaryota"/>
</dbReference>
<dbReference type="STRING" id="306901.Q2GP17"/>
<dbReference type="GO" id="GO:0046872">
    <property type="term" value="F:metal ion binding"/>
    <property type="evidence" value="ECO:0007669"/>
    <property type="project" value="InterPro"/>
</dbReference>
<dbReference type="PANTHER" id="PTHR23509">
    <property type="entry name" value="PA-PL1 PHOSPHOLIPASE FAMILY"/>
    <property type="match status" value="1"/>
</dbReference>
<feature type="compositionally biased region" description="Basic residues" evidence="6">
    <location>
        <begin position="238"/>
        <end position="251"/>
    </location>
</feature>
<feature type="region of interest" description="Disordered" evidence="6">
    <location>
        <begin position="232"/>
        <end position="251"/>
    </location>
</feature>
<dbReference type="GeneID" id="4396249"/>
<dbReference type="FunFam" id="1.20.1420.30:FF:000039">
    <property type="entry name" value="WGS project CABT00000000 data, contig 2.3"/>
    <property type="match status" value="1"/>
</dbReference>
<feature type="transmembrane region" description="Helical" evidence="7">
    <location>
        <begin position="350"/>
        <end position="375"/>
    </location>
</feature>
<dbReference type="Pfam" id="PF02862">
    <property type="entry name" value="DDHD"/>
    <property type="match status" value="2"/>
</dbReference>
<dbReference type="InterPro" id="IPR029058">
    <property type="entry name" value="AB_hydrolase_fold"/>
</dbReference>
<evidence type="ECO:0000259" key="8">
    <source>
        <dbReference type="PROSITE" id="PS51043"/>
    </source>
</evidence>
<reference evidence="10" key="1">
    <citation type="journal article" date="2015" name="Genome Announc.">
        <title>Draft genome sequence of the cellulolytic fungus Chaetomium globosum.</title>
        <authorList>
            <person name="Cuomo C.A."/>
            <person name="Untereiner W.A."/>
            <person name="Ma L.-J."/>
            <person name="Grabherr M."/>
            <person name="Birren B.W."/>
        </authorList>
    </citation>
    <scope>NUCLEOTIDE SEQUENCE [LARGE SCALE GENOMIC DNA]</scope>
    <source>
        <strain evidence="10">ATCC 6205 / CBS 148.51 / DSM 1962 / NBRC 6347 / NRRL 1970</strain>
    </source>
</reference>
<dbReference type="InParanoid" id="Q2GP17"/>
<dbReference type="OMA" id="FRRDINI"/>
<feature type="transmembrane region" description="Helical" evidence="7">
    <location>
        <begin position="132"/>
        <end position="154"/>
    </location>
</feature>
<feature type="compositionally biased region" description="Basic and acidic residues" evidence="6">
    <location>
        <begin position="877"/>
        <end position="892"/>
    </location>
</feature>
<evidence type="ECO:0000256" key="3">
    <source>
        <dbReference type="ARBA" id="ARBA00022692"/>
    </source>
</evidence>
<dbReference type="VEuPathDB" id="FungiDB:CHGG_10287"/>
<feature type="region of interest" description="Disordered" evidence="6">
    <location>
        <begin position="915"/>
        <end position="934"/>
    </location>
</feature>
<dbReference type="HOGENOM" id="CLU_002680_0_0_1"/>
<dbReference type="GO" id="GO:0016020">
    <property type="term" value="C:membrane"/>
    <property type="evidence" value="ECO:0007669"/>
    <property type="project" value="UniProtKB-SubCell"/>
</dbReference>
<feature type="transmembrane region" description="Helical" evidence="7">
    <location>
        <begin position="322"/>
        <end position="344"/>
    </location>
</feature>
<evidence type="ECO:0000313" key="9">
    <source>
        <dbReference type="EMBL" id="EAQ83883.1"/>
    </source>
</evidence>
<evidence type="ECO:0000256" key="1">
    <source>
        <dbReference type="ARBA" id="ARBA00004141"/>
    </source>
</evidence>
<dbReference type="Gene3D" id="1.20.1420.30">
    <property type="entry name" value="NCX, central ion-binding region"/>
    <property type="match status" value="2"/>
</dbReference>
<organism evidence="9 10">
    <name type="scientific">Chaetomium globosum (strain ATCC 6205 / CBS 148.51 / DSM 1962 / NBRC 6347 / NRRL 1970)</name>
    <name type="common">Soil fungus</name>
    <dbReference type="NCBI Taxonomy" id="306901"/>
    <lineage>
        <taxon>Eukaryota</taxon>
        <taxon>Fungi</taxon>
        <taxon>Dikarya</taxon>
        <taxon>Ascomycota</taxon>
        <taxon>Pezizomycotina</taxon>
        <taxon>Sordariomycetes</taxon>
        <taxon>Sordariomycetidae</taxon>
        <taxon>Sordariales</taxon>
        <taxon>Chaetomiaceae</taxon>
        <taxon>Chaetomium</taxon>
    </lineage>
</organism>
<feature type="region of interest" description="Disordered" evidence="6">
    <location>
        <begin position="877"/>
        <end position="900"/>
    </location>
</feature>
<dbReference type="Proteomes" id="UP000001056">
    <property type="component" value="Unassembled WGS sequence"/>
</dbReference>
<evidence type="ECO:0000256" key="5">
    <source>
        <dbReference type="ARBA" id="ARBA00023136"/>
    </source>
</evidence>
<dbReference type="InterPro" id="IPR004177">
    <property type="entry name" value="DDHD_dom"/>
</dbReference>
<evidence type="ECO:0000256" key="4">
    <source>
        <dbReference type="ARBA" id="ARBA00022989"/>
    </source>
</evidence>
<feature type="transmembrane region" description="Helical" evidence="7">
    <location>
        <begin position="258"/>
        <end position="276"/>
    </location>
</feature>
<dbReference type="SMART" id="SM01127">
    <property type="entry name" value="DDHD"/>
    <property type="match status" value="1"/>
</dbReference>